<dbReference type="InterPro" id="IPR001036">
    <property type="entry name" value="Acrflvin-R"/>
</dbReference>
<comment type="subcellular location">
    <subcellularLocation>
        <location evidence="1">Cell inner membrane</location>
        <topology evidence="1">Multi-pass membrane protein</topology>
    </subcellularLocation>
</comment>
<dbReference type="PRINTS" id="PR00702">
    <property type="entry name" value="ACRIFLAVINRP"/>
</dbReference>
<evidence type="ECO:0000256" key="7">
    <source>
        <dbReference type="ARBA" id="ARBA00022989"/>
    </source>
</evidence>
<evidence type="ECO:0000256" key="6">
    <source>
        <dbReference type="ARBA" id="ARBA00022692"/>
    </source>
</evidence>
<evidence type="ECO:0000256" key="1">
    <source>
        <dbReference type="ARBA" id="ARBA00004429"/>
    </source>
</evidence>
<dbReference type="NCBIfam" id="NF000282">
    <property type="entry name" value="RND_permease_1"/>
    <property type="match status" value="1"/>
</dbReference>
<evidence type="ECO:0000256" key="5">
    <source>
        <dbReference type="ARBA" id="ARBA00022519"/>
    </source>
</evidence>
<evidence type="ECO:0000256" key="2">
    <source>
        <dbReference type="ARBA" id="ARBA00010942"/>
    </source>
</evidence>
<feature type="transmembrane region" description="Helical" evidence="9">
    <location>
        <begin position="907"/>
        <end position="927"/>
    </location>
</feature>
<feature type="transmembrane region" description="Helical" evidence="9">
    <location>
        <begin position="484"/>
        <end position="511"/>
    </location>
</feature>
<evidence type="ECO:0000313" key="11">
    <source>
        <dbReference type="EMBL" id="HJA08572.1"/>
    </source>
</evidence>
<dbReference type="NCBIfam" id="TIGR00915">
    <property type="entry name" value="2A0602"/>
    <property type="match status" value="1"/>
</dbReference>
<dbReference type="GO" id="GO:0042910">
    <property type="term" value="F:xenobiotic transmembrane transporter activity"/>
    <property type="evidence" value="ECO:0007669"/>
    <property type="project" value="TreeGrafter"/>
</dbReference>
<dbReference type="InterPro" id="IPR004764">
    <property type="entry name" value="MdtF-like"/>
</dbReference>
<keyword evidence="3" id="KW-0813">Transport</keyword>
<evidence type="ECO:0000256" key="4">
    <source>
        <dbReference type="ARBA" id="ARBA00022475"/>
    </source>
</evidence>
<feature type="transmembrane region" description="Helical" evidence="9">
    <location>
        <begin position="979"/>
        <end position="998"/>
    </location>
</feature>
<feature type="transmembrane region" description="Helical" evidence="9">
    <location>
        <begin position="448"/>
        <end position="472"/>
    </location>
</feature>
<dbReference type="SUPFAM" id="SSF82866">
    <property type="entry name" value="Multidrug efflux transporter AcrB transmembrane domain"/>
    <property type="match status" value="2"/>
</dbReference>
<feature type="transmembrane region" description="Helical" evidence="9">
    <location>
        <begin position="380"/>
        <end position="401"/>
    </location>
</feature>
<feature type="transmembrane region" description="Helical" evidence="9">
    <location>
        <begin position="1010"/>
        <end position="1033"/>
    </location>
</feature>
<organism evidence="11 12">
    <name type="scientific">Candidatus Mailhella merdigallinarum</name>
    <dbReference type="NCBI Taxonomy" id="2838658"/>
    <lineage>
        <taxon>Bacteria</taxon>
        <taxon>Pseudomonadati</taxon>
        <taxon>Thermodesulfobacteriota</taxon>
        <taxon>Desulfovibrionia</taxon>
        <taxon>Desulfovibrionales</taxon>
        <taxon>Desulfovibrionaceae</taxon>
        <taxon>Mailhella</taxon>
    </lineage>
</organism>
<evidence type="ECO:0000256" key="9">
    <source>
        <dbReference type="SAM" id="Phobius"/>
    </source>
</evidence>
<gene>
    <name evidence="11" type="ORF">H9962_05220</name>
</gene>
<evidence type="ECO:0000313" key="12">
    <source>
        <dbReference type="Proteomes" id="UP000824225"/>
    </source>
</evidence>
<dbReference type="Pfam" id="PF00873">
    <property type="entry name" value="ACR_tran"/>
    <property type="match status" value="1"/>
</dbReference>
<comment type="caution">
    <text evidence="11">The sequence shown here is derived from an EMBL/GenBank/DDBJ whole genome shotgun (WGS) entry which is preliminary data.</text>
</comment>
<dbReference type="PANTHER" id="PTHR32063:SF76">
    <property type="entry name" value="EFFLUX PUMP MEMBRANE TRANSPORTER"/>
    <property type="match status" value="1"/>
</dbReference>
<reference evidence="11" key="2">
    <citation type="submission" date="2021-04" db="EMBL/GenBank/DDBJ databases">
        <authorList>
            <person name="Gilroy R."/>
        </authorList>
    </citation>
    <scope>NUCLEOTIDE SEQUENCE</scope>
    <source>
        <strain evidence="11">CHK186-16707</strain>
    </source>
</reference>
<keyword evidence="8 9" id="KW-0472">Membrane</keyword>
<evidence type="ECO:0000259" key="10">
    <source>
        <dbReference type="PROSITE" id="PS50156"/>
    </source>
</evidence>
<dbReference type="GO" id="GO:0005886">
    <property type="term" value="C:plasma membrane"/>
    <property type="evidence" value="ECO:0007669"/>
    <property type="project" value="UniProtKB-SubCell"/>
</dbReference>
<name>A0A9D2HC92_9BACT</name>
<accession>A0A9D2HC92</accession>
<feature type="transmembrane region" description="Helical" evidence="9">
    <location>
        <begin position="548"/>
        <end position="565"/>
    </location>
</feature>
<dbReference type="Gene3D" id="3.30.70.1430">
    <property type="entry name" value="Multidrug efflux transporter AcrB pore domain"/>
    <property type="match status" value="2"/>
</dbReference>
<comment type="similarity">
    <text evidence="2">Belongs to the resistance-nodulation-cell division (RND) (TC 2.A.6) family.</text>
</comment>
<dbReference type="SUPFAM" id="SSF82714">
    <property type="entry name" value="Multidrug efflux transporter AcrB TolC docking domain, DN and DC subdomains"/>
    <property type="match status" value="2"/>
</dbReference>
<sequence>MDTATTPTKAVIKEGFFLRRPVFSAVLSIFFVIMGLMALRVLPVSQYPDLVPPTVMVMAQYPGASPETIAQTVATPLEQQINGVDDMIYMNSVSSVSGVMLLTVYFEVGTDPDMATVNVNNRVQAALAGLPEIVRQYGVTVMKRSSAILEMVTLSAADDMYDTVYLNNYATINIVDGLKRIPGVGNAEVLGSKDWAMRIWLNPLRMAELNLSTADIAQAVRDQNNQYSAGTIGAQPGGTDIMMTWQVSGLGRLLTAEEFGNIIIRTQPGGGGVLRLKDVARVELGAANYDLDAKVNGVNAVPMAIYLASGANALDTADRVAEYMQTISQNFPVGLQYEVPYDTTTFVRISIEEVIQTLIEAIVLVFLVVFLFLQKWRATLIPCLAVPIALIGTFAGIYALGFSINTLTLFALVLAIGIVVDDAIVVMENMTRVLETEDLTPRQATAKAMSEVTAPVIAIVLVLCAVFIPVGFLGGLAGVMYRQFAITIAISVIISGIVALTLTPALCVLLIRKSTHEPRGFFKWFNAFFAKVTDGFTAGVKVFLRSSLLTLSLMAALLAATWGLFERVPTALVPEEDQGALMVMAILPDGTALPQTQALMNRVADQVEKLKGVKYTISLAGFDMMNGTLNPNNGAIFLTLDDWSERDAQGITVEDILKEVYVIGMAETKGLVLPFNPPPIVGLSNTGGFEMMIESTSGNDKELSDVTRAFLAAAAQRPELTGVSSSYSVNAPRLFVDLDREKARLLNVNVSDVFNTLGATLGATYINDFNREGRTFRVFMQADAAYRSLPDDIKNVYVRSMDGKQIPMVSLVSVRADSGPQIVTHFNGLTAAKVTGNPASGYSSGQAIAALQDVARQVLPQGYTIAWSGSSYQEVQTGGTDFGVLGLSLLMVFLILAAQYERWSLPLAVLSAVPFAVFGAILGNWLTGLNNDVYTQVAMITLLGLACKNAILIVEFAADLHKQGMDIVPSAIEAARLRFRPIIMTSIAFILGTLPLAVSTGAGAGSRRAIGVSVVSGMLAATILAPLIVPYFYRIVMQAAQKVRGNRVATPTDEE</sequence>
<dbReference type="AlphaFoldDB" id="A0A9D2HC92"/>
<keyword evidence="6 9" id="KW-0812">Transmembrane</keyword>
<feature type="transmembrane region" description="Helical" evidence="9">
    <location>
        <begin position="933"/>
        <end position="958"/>
    </location>
</feature>
<dbReference type="GO" id="GO:0015562">
    <property type="term" value="F:efflux transmembrane transporter activity"/>
    <property type="evidence" value="ECO:0007669"/>
    <property type="project" value="InterPro"/>
</dbReference>
<protein>
    <submittedName>
        <fullName evidence="11">Multidrug efflux RND transporter permease subunit</fullName>
    </submittedName>
</protein>
<feature type="transmembrane region" description="Helical" evidence="9">
    <location>
        <begin position="407"/>
        <end position="427"/>
    </location>
</feature>
<keyword evidence="4" id="KW-1003">Cell membrane</keyword>
<dbReference type="FunFam" id="1.20.1640.10:FF:000001">
    <property type="entry name" value="Efflux pump membrane transporter"/>
    <property type="match status" value="1"/>
</dbReference>
<dbReference type="GO" id="GO:0009636">
    <property type="term" value="P:response to toxic substance"/>
    <property type="evidence" value="ECO:0007669"/>
    <property type="project" value="UniProtKB-ARBA"/>
</dbReference>
<dbReference type="Gene3D" id="1.20.1640.10">
    <property type="entry name" value="Multidrug efflux transporter AcrB transmembrane domain"/>
    <property type="match status" value="2"/>
</dbReference>
<feature type="transmembrane region" description="Helical" evidence="9">
    <location>
        <begin position="354"/>
        <end position="373"/>
    </location>
</feature>
<dbReference type="PANTHER" id="PTHR32063">
    <property type="match status" value="1"/>
</dbReference>
<reference evidence="11" key="1">
    <citation type="journal article" date="2021" name="PeerJ">
        <title>Extensive microbial diversity within the chicken gut microbiome revealed by metagenomics and culture.</title>
        <authorList>
            <person name="Gilroy R."/>
            <person name="Ravi A."/>
            <person name="Getino M."/>
            <person name="Pursley I."/>
            <person name="Horton D.L."/>
            <person name="Alikhan N.F."/>
            <person name="Baker D."/>
            <person name="Gharbi K."/>
            <person name="Hall N."/>
            <person name="Watson M."/>
            <person name="Adriaenssens E.M."/>
            <person name="Foster-Nyarko E."/>
            <person name="Jarju S."/>
            <person name="Secka A."/>
            <person name="Antonio M."/>
            <person name="Oren A."/>
            <person name="Chaudhuri R.R."/>
            <person name="La Ragione R."/>
            <person name="Hildebrand F."/>
            <person name="Pallen M.J."/>
        </authorList>
    </citation>
    <scope>NUCLEOTIDE SEQUENCE</scope>
    <source>
        <strain evidence="11">CHK186-16707</strain>
    </source>
</reference>
<dbReference type="Gene3D" id="3.30.70.1440">
    <property type="entry name" value="Multidrug efflux transporter AcrB pore domain"/>
    <property type="match status" value="1"/>
</dbReference>
<feature type="domain" description="SSD" evidence="10">
    <location>
        <begin position="375"/>
        <end position="509"/>
    </location>
</feature>
<evidence type="ECO:0000256" key="8">
    <source>
        <dbReference type="ARBA" id="ARBA00023136"/>
    </source>
</evidence>
<dbReference type="InterPro" id="IPR000731">
    <property type="entry name" value="SSD"/>
</dbReference>
<keyword evidence="5" id="KW-0997">Cell inner membrane</keyword>
<dbReference type="InterPro" id="IPR027463">
    <property type="entry name" value="AcrB_DN_DC_subdom"/>
</dbReference>
<proteinExistence type="inferred from homology"/>
<dbReference type="Proteomes" id="UP000824225">
    <property type="component" value="Unassembled WGS sequence"/>
</dbReference>
<keyword evidence="7 9" id="KW-1133">Transmembrane helix</keyword>
<dbReference type="Gene3D" id="3.30.2090.10">
    <property type="entry name" value="Multidrug efflux transporter AcrB TolC docking domain, DN and DC subdomains"/>
    <property type="match status" value="2"/>
</dbReference>
<feature type="transmembrane region" description="Helical" evidence="9">
    <location>
        <begin position="21"/>
        <end position="42"/>
    </location>
</feature>
<feature type="transmembrane region" description="Helical" evidence="9">
    <location>
        <begin position="882"/>
        <end position="900"/>
    </location>
</feature>
<evidence type="ECO:0000256" key="3">
    <source>
        <dbReference type="ARBA" id="ARBA00022448"/>
    </source>
</evidence>
<dbReference type="SUPFAM" id="SSF82693">
    <property type="entry name" value="Multidrug efflux transporter AcrB pore domain, PN1, PN2, PC1 and PC2 subdomains"/>
    <property type="match status" value="3"/>
</dbReference>
<dbReference type="EMBL" id="DXAN01000017">
    <property type="protein sequence ID" value="HJA08572.1"/>
    <property type="molecule type" value="Genomic_DNA"/>
</dbReference>
<dbReference type="PROSITE" id="PS50156">
    <property type="entry name" value="SSD"/>
    <property type="match status" value="1"/>
</dbReference>
<dbReference type="Gene3D" id="3.30.70.1320">
    <property type="entry name" value="Multidrug efflux transporter AcrB pore domain like"/>
    <property type="match status" value="1"/>
</dbReference>
<dbReference type="FunFam" id="3.30.70.1430:FF:000001">
    <property type="entry name" value="Efflux pump membrane transporter"/>
    <property type="match status" value="1"/>
</dbReference>